<accession>A0AAE3ECK1</accession>
<evidence type="ECO:0000313" key="2">
    <source>
        <dbReference type="Proteomes" id="UP001198182"/>
    </source>
</evidence>
<dbReference type="EMBL" id="JAJEQR010000028">
    <property type="protein sequence ID" value="MCC2231395.1"/>
    <property type="molecule type" value="Genomic_DNA"/>
</dbReference>
<dbReference type="RefSeq" id="WP_308453914.1">
    <property type="nucleotide sequence ID" value="NZ_JAJEQR010000028.1"/>
</dbReference>
<evidence type="ECO:0000313" key="1">
    <source>
        <dbReference type="EMBL" id="MCC2231395.1"/>
    </source>
</evidence>
<dbReference type="Pfam" id="PF10050">
    <property type="entry name" value="DUF2284"/>
    <property type="match status" value="1"/>
</dbReference>
<sequence length="186" mass="20633">MGSILEELAEYPLCQYEQITTDQIPFSKNVRHICKTECPRYGTSWSCPPAVGTVEECRARCLQYKDALIFMTASEVDDMENMDALLATRKEHEAVTHQLDARFREEFGDCLTLSSESCADCAQCAYPSAPCRNPGRMLPCLEGYGIVAVNLAELCGMPMSMGPGVVVWFGAILFHRVTEKPGVSDF</sequence>
<name>A0AAE3ECK1_9FIRM</name>
<dbReference type="AlphaFoldDB" id="A0AAE3ECK1"/>
<proteinExistence type="predicted"/>
<comment type="caution">
    <text evidence="1">The sequence shown here is derived from an EMBL/GenBank/DDBJ whole genome shotgun (WGS) entry which is preliminary data.</text>
</comment>
<dbReference type="Proteomes" id="UP001198182">
    <property type="component" value="Unassembled WGS sequence"/>
</dbReference>
<organism evidence="1 2">
    <name type="scientific">Hominifimenecus microfluidus</name>
    <dbReference type="NCBI Taxonomy" id="2885348"/>
    <lineage>
        <taxon>Bacteria</taxon>
        <taxon>Bacillati</taxon>
        <taxon>Bacillota</taxon>
        <taxon>Clostridia</taxon>
        <taxon>Lachnospirales</taxon>
        <taxon>Lachnospiraceae</taxon>
        <taxon>Hominifimenecus</taxon>
    </lineage>
</organism>
<gene>
    <name evidence="1" type="ORF">LKD81_10365</name>
</gene>
<reference evidence="1" key="1">
    <citation type="submission" date="2021-10" db="EMBL/GenBank/DDBJ databases">
        <title>Anaerobic single-cell dispensing facilitates the cultivation of human gut bacteria.</title>
        <authorList>
            <person name="Afrizal A."/>
        </authorList>
    </citation>
    <scope>NUCLEOTIDE SEQUENCE</scope>
    <source>
        <strain evidence="1">CLA-AA-H215</strain>
    </source>
</reference>
<protein>
    <submittedName>
        <fullName evidence="1">DUF2284 domain-containing protein</fullName>
    </submittedName>
</protein>
<dbReference type="InterPro" id="IPR019271">
    <property type="entry name" value="DUF2284_metal-binding"/>
</dbReference>
<keyword evidence="2" id="KW-1185">Reference proteome</keyword>